<feature type="region of interest" description="Disordered" evidence="1">
    <location>
        <begin position="150"/>
        <end position="172"/>
    </location>
</feature>
<feature type="signal peptide" evidence="2">
    <location>
        <begin position="1"/>
        <end position="19"/>
    </location>
</feature>
<accession>A0AAV9TAG9</accession>
<feature type="compositionally biased region" description="Pro residues" evidence="1">
    <location>
        <begin position="163"/>
        <end position="172"/>
    </location>
</feature>
<dbReference type="EMBL" id="JASAOK010000039">
    <property type="protein sequence ID" value="KAK6217055.1"/>
    <property type="molecule type" value="Genomic_DNA"/>
</dbReference>
<organism evidence="3 4">
    <name type="scientific">Colletotrichum tabaci</name>
    <dbReference type="NCBI Taxonomy" id="1209068"/>
    <lineage>
        <taxon>Eukaryota</taxon>
        <taxon>Fungi</taxon>
        <taxon>Dikarya</taxon>
        <taxon>Ascomycota</taxon>
        <taxon>Pezizomycotina</taxon>
        <taxon>Sordariomycetes</taxon>
        <taxon>Hypocreomycetidae</taxon>
        <taxon>Glomerellales</taxon>
        <taxon>Glomerellaceae</taxon>
        <taxon>Colletotrichum</taxon>
        <taxon>Colletotrichum destructivum species complex</taxon>
    </lineage>
</organism>
<name>A0AAV9TAG9_9PEZI</name>
<comment type="caution">
    <text evidence="3">The sequence shown here is derived from an EMBL/GenBank/DDBJ whole genome shotgun (WGS) entry which is preliminary data.</text>
</comment>
<feature type="chain" id="PRO_5043731995" evidence="2">
    <location>
        <begin position="20"/>
        <end position="238"/>
    </location>
</feature>
<gene>
    <name evidence="3" type="ORF">QIS74_07169</name>
</gene>
<reference evidence="3 4" key="1">
    <citation type="submission" date="2023-04" db="EMBL/GenBank/DDBJ databases">
        <title>Colletotrichum tabacum stain YC1 causing leaf anthracnose on Nicotiana tabacum(L.) cv.</title>
        <authorList>
            <person name="Ji Z."/>
            <person name="Wang M."/>
            <person name="Zhang J."/>
            <person name="Wang N."/>
            <person name="Zhou Z."/>
        </authorList>
    </citation>
    <scope>NUCLEOTIDE SEQUENCE [LARGE SCALE GENOMIC DNA]</scope>
    <source>
        <strain evidence="3 4">YC1</strain>
    </source>
</reference>
<feature type="compositionally biased region" description="Polar residues" evidence="1">
    <location>
        <begin position="80"/>
        <end position="95"/>
    </location>
</feature>
<protein>
    <submittedName>
        <fullName evidence="3">Uncharacterized protein</fullName>
    </submittedName>
</protein>
<dbReference type="AlphaFoldDB" id="A0AAV9TAG9"/>
<evidence type="ECO:0000256" key="2">
    <source>
        <dbReference type="SAM" id="SignalP"/>
    </source>
</evidence>
<keyword evidence="4" id="KW-1185">Reference proteome</keyword>
<evidence type="ECO:0000256" key="1">
    <source>
        <dbReference type="SAM" id="MobiDB-lite"/>
    </source>
</evidence>
<feature type="compositionally biased region" description="Low complexity" evidence="1">
    <location>
        <begin position="99"/>
        <end position="108"/>
    </location>
</feature>
<evidence type="ECO:0000313" key="3">
    <source>
        <dbReference type="EMBL" id="KAK6217055.1"/>
    </source>
</evidence>
<dbReference type="Proteomes" id="UP001327957">
    <property type="component" value="Unassembled WGS sequence"/>
</dbReference>
<proteinExistence type="predicted"/>
<evidence type="ECO:0000313" key="4">
    <source>
        <dbReference type="Proteomes" id="UP001327957"/>
    </source>
</evidence>
<keyword evidence="2" id="KW-0732">Signal</keyword>
<sequence length="238" mass="24757">MHPLSFLLVLFASLTVALPATPAPPTSPLSTPTNTPDRPGPSQHLQPEPFLPTAIPLSTDVPETDPTPTPTPIYSTLTPKTPSNSSSPAINSTAPCFSRRPPLRLGPARLHRKPSQDSLLSTTGTRQTTPTSFAAPAVAVAVAAAAVETPTDSGPRDYASLIPPAPGVTPRPEPNLAELGFYQTTYYSCVTRKASVHCGWHRPIVVAPANNAAGSSSASRRAGMWVLVAGLVGALVAH</sequence>
<feature type="region of interest" description="Disordered" evidence="1">
    <location>
        <begin position="22"/>
        <end position="129"/>
    </location>
</feature>